<dbReference type="InterPro" id="IPR029510">
    <property type="entry name" value="Ald_DH_CS_GLU"/>
</dbReference>
<evidence type="ECO:0000259" key="8">
    <source>
        <dbReference type="Pfam" id="PF00171"/>
    </source>
</evidence>
<evidence type="ECO:0000256" key="1">
    <source>
        <dbReference type="ARBA" id="ARBA00009986"/>
    </source>
</evidence>
<evidence type="ECO:0000313" key="9">
    <source>
        <dbReference type="EMBL" id="SPM35179.1"/>
    </source>
</evidence>
<dbReference type="EMBL" id="FUFA01000004">
    <property type="protein sequence ID" value="SPM35179.1"/>
    <property type="molecule type" value="Genomic_DNA"/>
</dbReference>
<accession>A0A2U3NUK0</accession>
<evidence type="ECO:0000256" key="7">
    <source>
        <dbReference type="RuleBase" id="RU003345"/>
    </source>
</evidence>
<organism evidence="9 10">
    <name type="scientific">Mycobacterium rhizamassiliense</name>
    <dbReference type="NCBI Taxonomy" id="1841860"/>
    <lineage>
        <taxon>Bacteria</taxon>
        <taxon>Bacillati</taxon>
        <taxon>Actinomycetota</taxon>
        <taxon>Actinomycetes</taxon>
        <taxon>Mycobacteriales</taxon>
        <taxon>Mycobacteriaceae</taxon>
        <taxon>Mycobacterium</taxon>
    </lineage>
</organism>
<sequence length="499" mass="52278">MSTVIDDPRAKQRQLGIARPLIDGAWLDQTSLGEVDHIDPATGRVNGTIALCGPEEVEAAVAAAKGAYPAWRALSADKRRRILQRIEELVEADLPELGRRATAELGHPLSTSTSLSYMCAAWFGYYAGWSDKIEGATIPLTPAFNAGFDYTLAEPYGVVGIILTWNGPMVSVGMKVAPALAAGNCVVLKTPDIAPYTVARFAELALEAGVPPGVLHVLPGGAEAGEALVRHPDVGKISFTGGIATAKKILDAARHTVKPVVLELGGKSANLVFPDADLDAAAALSVHSCFTMAGQGCVLATRMLVHRSVYDEVVTATAKAITGLRLGDPFASETTLGPVVNEAAFARVLTAIQRAQTGTAARLISGGHAAPSDELAPDIAGGYYIEPTLLIDVDPHSSVAQEEVFGPVLAITPFDTEDQAVEIANATPYGLGAFVQTRDVARVHRIAPLLQAGTISVNGTSGLPPGAPFGGYNQSGYGREGGREGLFEFLRTKNVFVRI</sequence>
<keyword evidence="2 7" id="KW-0560">Oxidoreductase</keyword>
<dbReference type="FunFam" id="3.40.605.10:FF:000007">
    <property type="entry name" value="NAD/NADP-dependent betaine aldehyde dehydrogenase"/>
    <property type="match status" value="1"/>
</dbReference>
<dbReference type="RefSeq" id="WP_083743424.1">
    <property type="nucleotide sequence ID" value="NZ_LT721901.1"/>
</dbReference>
<dbReference type="InterPro" id="IPR016161">
    <property type="entry name" value="Ald_DH/histidinol_DH"/>
</dbReference>
<dbReference type="InterPro" id="IPR016162">
    <property type="entry name" value="Ald_DH_N"/>
</dbReference>
<name>A0A2U3NUK0_9MYCO</name>
<dbReference type="STRING" id="1841860.GCA_900157375_03003"/>
<dbReference type="Proteomes" id="UP000240988">
    <property type="component" value="Unassembled WGS sequence"/>
</dbReference>
<protein>
    <recommendedName>
        <fullName evidence="4">Putative succinate-semialdehyde dehydrogenase [NADP(+)] 2</fullName>
        <ecNumber evidence="3">1.2.1.79</ecNumber>
    </recommendedName>
</protein>
<dbReference type="GO" id="GO:0036243">
    <property type="term" value="F:succinate-semialdehyde dehydrogenase (NADP+) activity"/>
    <property type="evidence" value="ECO:0007669"/>
    <property type="project" value="UniProtKB-EC"/>
</dbReference>
<dbReference type="EC" id="1.2.1.79" evidence="3"/>
<evidence type="ECO:0000256" key="3">
    <source>
        <dbReference type="ARBA" id="ARBA00039122"/>
    </source>
</evidence>
<feature type="active site" evidence="6">
    <location>
        <position position="263"/>
    </location>
</feature>
<gene>
    <name evidence="9" type="ORF">MRAB57_3000</name>
</gene>
<dbReference type="PANTHER" id="PTHR11699">
    <property type="entry name" value="ALDEHYDE DEHYDROGENASE-RELATED"/>
    <property type="match status" value="1"/>
</dbReference>
<dbReference type="Pfam" id="PF00171">
    <property type="entry name" value="Aldedh"/>
    <property type="match status" value="1"/>
</dbReference>
<dbReference type="OrthoDB" id="6882680at2"/>
<feature type="domain" description="Aldehyde dehydrogenase" evidence="8">
    <location>
        <begin position="26"/>
        <end position="495"/>
    </location>
</feature>
<dbReference type="AlphaFoldDB" id="A0A2U3NUK0"/>
<dbReference type="PROSITE" id="PS00687">
    <property type="entry name" value="ALDEHYDE_DEHYDR_GLU"/>
    <property type="match status" value="1"/>
</dbReference>
<dbReference type="InterPro" id="IPR016163">
    <property type="entry name" value="Ald_DH_C"/>
</dbReference>
<evidence type="ECO:0000256" key="2">
    <source>
        <dbReference type="ARBA" id="ARBA00023002"/>
    </source>
</evidence>
<evidence type="ECO:0000313" key="10">
    <source>
        <dbReference type="Proteomes" id="UP000240988"/>
    </source>
</evidence>
<dbReference type="SUPFAM" id="SSF53720">
    <property type="entry name" value="ALDH-like"/>
    <property type="match status" value="1"/>
</dbReference>
<dbReference type="Gene3D" id="3.40.309.10">
    <property type="entry name" value="Aldehyde Dehydrogenase, Chain A, domain 2"/>
    <property type="match status" value="1"/>
</dbReference>
<reference evidence="9 10" key="1">
    <citation type="submission" date="2017-01" db="EMBL/GenBank/DDBJ databases">
        <authorList>
            <consortium name="Urmite Genomes"/>
        </authorList>
    </citation>
    <scope>NUCLEOTIDE SEQUENCE [LARGE SCALE GENOMIC DNA]</scope>
    <source>
        <strain evidence="9 10">AB57</strain>
    </source>
</reference>
<evidence type="ECO:0000256" key="4">
    <source>
        <dbReference type="ARBA" id="ARBA00039663"/>
    </source>
</evidence>
<proteinExistence type="inferred from homology"/>
<dbReference type="InterPro" id="IPR015590">
    <property type="entry name" value="Aldehyde_DH_dom"/>
</dbReference>
<evidence type="ECO:0000256" key="5">
    <source>
        <dbReference type="ARBA" id="ARBA00048559"/>
    </source>
</evidence>
<dbReference type="Gene3D" id="3.40.605.10">
    <property type="entry name" value="Aldehyde Dehydrogenase, Chain A, domain 1"/>
    <property type="match status" value="1"/>
</dbReference>
<comment type="similarity">
    <text evidence="1 7">Belongs to the aldehyde dehydrogenase family.</text>
</comment>
<evidence type="ECO:0000256" key="6">
    <source>
        <dbReference type="PROSITE-ProRule" id="PRU10007"/>
    </source>
</evidence>
<comment type="catalytic activity">
    <reaction evidence="5">
        <text>succinate semialdehyde + NADP(+) + H2O = succinate + NADPH + 2 H(+)</text>
        <dbReference type="Rhea" id="RHEA:13213"/>
        <dbReference type="ChEBI" id="CHEBI:15377"/>
        <dbReference type="ChEBI" id="CHEBI:15378"/>
        <dbReference type="ChEBI" id="CHEBI:30031"/>
        <dbReference type="ChEBI" id="CHEBI:57706"/>
        <dbReference type="ChEBI" id="CHEBI:57783"/>
        <dbReference type="ChEBI" id="CHEBI:58349"/>
        <dbReference type="EC" id="1.2.1.79"/>
    </reaction>
</comment>
<keyword evidence="10" id="KW-1185">Reference proteome</keyword>